<dbReference type="PROSITE" id="PS50878">
    <property type="entry name" value="RT_POL"/>
    <property type="match status" value="1"/>
</dbReference>
<dbReference type="GO" id="GO:0071897">
    <property type="term" value="P:DNA biosynthetic process"/>
    <property type="evidence" value="ECO:0007669"/>
    <property type="project" value="UniProtKB-ARBA"/>
</dbReference>
<sequence>SGIYPDILKLAKVVPIYKSGNPNELGNYRPISILSCINTLFEKLLAKRITQFLTKNAILSTSQHGFQKFRSTTTAVLSITDSINEALNNNNMSVGVFLDIKKAFDTVDLDILCKKLERYGFRGVSLDFFRSYLTGRRQCVIIDEHASSSRSISVGVPQGSVLGPILFTLYINNLPDCLINTRAIMYADDTSLLVSANSVETAKHILNSELQRVNKWFLTNRLTLNIGKTKYVIFASPYKKYQNTYSDISIGDKEIEEVKTIQYLGVTLDAALNWKPHIDKLRSRLSYACFVLAKARRHFEIHTLKTIYFSFFQSQLTYCIESWGFTYITYIEPVLRLQKRALRIMTCTTPYTPSRPLFFRLQIMPALQLRDFRVALLVLRVLSGTSPFALNTFHRAPTNSRSAAQGRFLVPTSRNDYGQRRFEYQGVKTWNKIPCAVFATSNPYTSLKTFFLSQIIT</sequence>
<dbReference type="Pfam" id="PF00078">
    <property type="entry name" value="RVT_1"/>
    <property type="match status" value="1"/>
</dbReference>
<evidence type="ECO:0000259" key="1">
    <source>
        <dbReference type="PROSITE" id="PS50878"/>
    </source>
</evidence>
<feature type="non-terminal residue" evidence="2">
    <location>
        <position position="1"/>
    </location>
</feature>
<evidence type="ECO:0000313" key="2">
    <source>
        <dbReference type="EMBL" id="JAU00727.1"/>
    </source>
</evidence>
<protein>
    <submittedName>
        <fullName evidence="2">Putative tick transposon</fullName>
    </submittedName>
</protein>
<dbReference type="PANTHER" id="PTHR33332">
    <property type="entry name" value="REVERSE TRANSCRIPTASE DOMAIN-CONTAINING PROTEIN"/>
    <property type="match status" value="1"/>
</dbReference>
<dbReference type="AlphaFoldDB" id="A0A1E1XNS6"/>
<reference evidence="2" key="1">
    <citation type="submission" date="2016-09" db="EMBL/GenBank/DDBJ databases">
        <authorList>
            <person name="Capua I."/>
            <person name="De Benedictis P."/>
            <person name="Joannis T."/>
            <person name="Lombin L.H."/>
            <person name="Cattoli G."/>
        </authorList>
    </citation>
    <scope>NUCLEOTIDE SEQUENCE</scope>
</reference>
<name>A0A1E1XNS6_AMBSC</name>
<dbReference type="EMBL" id="GFAA01002708">
    <property type="protein sequence ID" value="JAU00727.1"/>
    <property type="molecule type" value="mRNA"/>
</dbReference>
<accession>A0A1E1XNS6</accession>
<dbReference type="InterPro" id="IPR000477">
    <property type="entry name" value="RT_dom"/>
</dbReference>
<dbReference type="InterPro" id="IPR043502">
    <property type="entry name" value="DNA/RNA_pol_sf"/>
</dbReference>
<dbReference type="SUPFAM" id="SSF56672">
    <property type="entry name" value="DNA/RNA polymerases"/>
    <property type="match status" value="1"/>
</dbReference>
<reference evidence="2" key="2">
    <citation type="journal article" date="2017" name="Front. Cell. Infect. Microbiol.">
        <title>Analysis of the Salivary Gland Transcriptome of Unfed and Partially Fed Amblyomma sculptum Ticks and Descriptive Proteome of the Saliva.</title>
        <authorList>
            <person name="Esteves E."/>
            <person name="Maruyama S.R."/>
            <person name="Kawahara R."/>
            <person name="Fujita A."/>
            <person name="Martins L.A."/>
            <person name="Righi A.A."/>
            <person name="Costa F.B."/>
            <person name="Palmisano G."/>
            <person name="Labruna M.B."/>
            <person name="Sa-Nunes A."/>
            <person name="Ribeiro J.M.C."/>
            <person name="Fogaca A.C."/>
        </authorList>
    </citation>
    <scope>NUCLEOTIDE SEQUENCE</scope>
</reference>
<dbReference type="CDD" id="cd01650">
    <property type="entry name" value="RT_nLTR_like"/>
    <property type="match status" value="1"/>
</dbReference>
<feature type="domain" description="Reverse transcriptase" evidence="1">
    <location>
        <begin position="1"/>
        <end position="268"/>
    </location>
</feature>
<organism evidence="2">
    <name type="scientific">Amblyomma sculptum</name>
    <name type="common">Tick</name>
    <dbReference type="NCBI Taxonomy" id="1581419"/>
    <lineage>
        <taxon>Eukaryota</taxon>
        <taxon>Metazoa</taxon>
        <taxon>Ecdysozoa</taxon>
        <taxon>Arthropoda</taxon>
        <taxon>Chelicerata</taxon>
        <taxon>Arachnida</taxon>
        <taxon>Acari</taxon>
        <taxon>Parasitiformes</taxon>
        <taxon>Ixodida</taxon>
        <taxon>Ixodoidea</taxon>
        <taxon>Ixodidae</taxon>
        <taxon>Amblyomminae</taxon>
        <taxon>Amblyomma</taxon>
    </lineage>
</organism>
<proteinExistence type="evidence at transcript level"/>